<dbReference type="Pfam" id="PF22752">
    <property type="entry name" value="DUF488-N3i"/>
    <property type="match status" value="1"/>
</dbReference>
<dbReference type="PANTHER" id="PTHR36849">
    <property type="entry name" value="CYTOPLASMIC PROTEIN-RELATED"/>
    <property type="match status" value="1"/>
</dbReference>
<dbReference type="RefSeq" id="WP_013675372.1">
    <property type="nucleotide sequence ID" value="NZ_BAABKS010000048.1"/>
</dbReference>
<proteinExistence type="predicted"/>
<protein>
    <submittedName>
        <fullName evidence="1">DUF488 domain-containing protein</fullName>
    </submittedName>
</protein>
<sequence>MTPAELAWENEGGRLRRPAQVRTRRVYDPPTEHDGARVLVDRLWPRGLGRADARLDEWCRDVAPSTGLRRWYGHDPAKFAEFRRRYRAELTTGDQRRALRHLAEVAARGPVTLLTASKDLPTSQATVLAEVLADCGGAPG</sequence>
<gene>
    <name evidence="1" type="ORF">ACFQ34_08385</name>
</gene>
<organism evidence="1 2">
    <name type="scientific">Pseudonocardia benzenivorans</name>
    <dbReference type="NCBI Taxonomy" id="228005"/>
    <lineage>
        <taxon>Bacteria</taxon>
        <taxon>Bacillati</taxon>
        <taxon>Actinomycetota</taxon>
        <taxon>Actinomycetes</taxon>
        <taxon>Pseudonocardiales</taxon>
        <taxon>Pseudonocardiaceae</taxon>
        <taxon>Pseudonocardia</taxon>
    </lineage>
</organism>
<dbReference type="PANTHER" id="PTHR36849:SF1">
    <property type="entry name" value="CYTOPLASMIC PROTEIN"/>
    <property type="match status" value="1"/>
</dbReference>
<name>A0ABW3VF91_9PSEU</name>
<dbReference type="EMBL" id="JBHTMB010000055">
    <property type="protein sequence ID" value="MFD1233295.1"/>
    <property type="molecule type" value="Genomic_DNA"/>
</dbReference>
<evidence type="ECO:0000313" key="1">
    <source>
        <dbReference type="EMBL" id="MFD1233295.1"/>
    </source>
</evidence>
<evidence type="ECO:0000313" key="2">
    <source>
        <dbReference type="Proteomes" id="UP001597182"/>
    </source>
</evidence>
<keyword evidence="2" id="KW-1185">Reference proteome</keyword>
<comment type="caution">
    <text evidence="1">The sequence shown here is derived from an EMBL/GenBank/DDBJ whole genome shotgun (WGS) entry which is preliminary data.</text>
</comment>
<dbReference type="Proteomes" id="UP001597182">
    <property type="component" value="Unassembled WGS sequence"/>
</dbReference>
<dbReference type="InterPro" id="IPR052552">
    <property type="entry name" value="YeaO-like"/>
</dbReference>
<accession>A0ABW3VF91</accession>
<reference evidence="2" key="1">
    <citation type="journal article" date="2019" name="Int. J. Syst. Evol. Microbiol.">
        <title>The Global Catalogue of Microorganisms (GCM) 10K type strain sequencing project: providing services to taxonomists for standard genome sequencing and annotation.</title>
        <authorList>
            <consortium name="The Broad Institute Genomics Platform"/>
            <consortium name="The Broad Institute Genome Sequencing Center for Infectious Disease"/>
            <person name="Wu L."/>
            <person name="Ma J."/>
        </authorList>
    </citation>
    <scope>NUCLEOTIDE SEQUENCE [LARGE SCALE GENOMIC DNA]</scope>
    <source>
        <strain evidence="2">CCUG 49018</strain>
    </source>
</reference>